<dbReference type="EMBL" id="KK105214">
    <property type="protein sequence ID" value="KIY92898.1"/>
    <property type="molecule type" value="Genomic_DNA"/>
</dbReference>
<dbReference type="KEGG" id="mng:MNEG_15065"/>
<gene>
    <name evidence="2" type="ORF">MNEG_15065</name>
</gene>
<dbReference type="AlphaFoldDB" id="A0A0D2KA13"/>
<protein>
    <submittedName>
        <fullName evidence="2">Uncharacterized protein</fullName>
    </submittedName>
</protein>
<organism evidence="2 3">
    <name type="scientific">Monoraphidium neglectum</name>
    <dbReference type="NCBI Taxonomy" id="145388"/>
    <lineage>
        <taxon>Eukaryota</taxon>
        <taxon>Viridiplantae</taxon>
        <taxon>Chlorophyta</taxon>
        <taxon>core chlorophytes</taxon>
        <taxon>Chlorophyceae</taxon>
        <taxon>CS clade</taxon>
        <taxon>Sphaeropleales</taxon>
        <taxon>Selenastraceae</taxon>
        <taxon>Monoraphidium</taxon>
    </lineage>
</organism>
<feature type="compositionally biased region" description="Basic and acidic residues" evidence="1">
    <location>
        <begin position="89"/>
        <end position="124"/>
    </location>
</feature>
<feature type="region of interest" description="Disordered" evidence="1">
    <location>
        <begin position="89"/>
        <end position="144"/>
    </location>
</feature>
<accession>A0A0D2KA13</accession>
<dbReference type="RefSeq" id="XP_013891918.1">
    <property type="nucleotide sequence ID" value="XM_014036464.1"/>
</dbReference>
<dbReference type="Proteomes" id="UP000054498">
    <property type="component" value="Unassembled WGS sequence"/>
</dbReference>
<evidence type="ECO:0000313" key="3">
    <source>
        <dbReference type="Proteomes" id="UP000054498"/>
    </source>
</evidence>
<sequence length="144" mass="14850">MTDADWEYGVTTGGWTVNVLAPIDAARAQTIGAQPGRGAGGAGRPPADFVAVPLAQLRLAISAAPTRSAGANAVPTNAAIARRAEIEKRKASELHSRRDASREITNRTDSRGTEAAATHEEGQRRLMPTTAVAPQAANEGAAAV</sequence>
<keyword evidence="3" id="KW-1185">Reference proteome</keyword>
<proteinExistence type="predicted"/>
<evidence type="ECO:0000313" key="2">
    <source>
        <dbReference type="EMBL" id="KIY92898.1"/>
    </source>
</evidence>
<evidence type="ECO:0000256" key="1">
    <source>
        <dbReference type="SAM" id="MobiDB-lite"/>
    </source>
</evidence>
<dbReference type="GeneID" id="25732689"/>
<reference evidence="2 3" key="1">
    <citation type="journal article" date="2013" name="BMC Genomics">
        <title>Reconstruction of the lipid metabolism for the microalga Monoraphidium neglectum from its genome sequence reveals characteristics suitable for biofuel production.</title>
        <authorList>
            <person name="Bogen C."/>
            <person name="Al-Dilaimi A."/>
            <person name="Albersmeier A."/>
            <person name="Wichmann J."/>
            <person name="Grundmann M."/>
            <person name="Rupp O."/>
            <person name="Lauersen K.J."/>
            <person name="Blifernez-Klassen O."/>
            <person name="Kalinowski J."/>
            <person name="Goesmann A."/>
            <person name="Mussgnug J.H."/>
            <person name="Kruse O."/>
        </authorList>
    </citation>
    <scope>NUCLEOTIDE SEQUENCE [LARGE SCALE GENOMIC DNA]</scope>
    <source>
        <strain evidence="2 3">SAG 48.87</strain>
    </source>
</reference>
<name>A0A0D2KA13_9CHLO</name>
<feature type="non-terminal residue" evidence="2">
    <location>
        <position position="144"/>
    </location>
</feature>